<dbReference type="Proteomes" id="UP001141327">
    <property type="component" value="Unassembled WGS sequence"/>
</dbReference>
<comment type="caution">
    <text evidence="1">The sequence shown here is derived from an EMBL/GenBank/DDBJ whole genome shotgun (WGS) entry which is preliminary data.</text>
</comment>
<name>A0ABQ8UDA7_9EUKA</name>
<keyword evidence="2" id="KW-1185">Reference proteome</keyword>
<reference evidence="1" key="1">
    <citation type="journal article" date="2022" name="bioRxiv">
        <title>Genomics of Preaxostyla Flagellates Illuminates Evolutionary Transitions and the Path Towards Mitochondrial Loss.</title>
        <authorList>
            <person name="Novak L.V.F."/>
            <person name="Treitli S.C."/>
            <person name="Pyrih J."/>
            <person name="Halakuc P."/>
            <person name="Pipaliya S.V."/>
            <person name="Vacek V."/>
            <person name="Brzon O."/>
            <person name="Soukal P."/>
            <person name="Eme L."/>
            <person name="Dacks J.B."/>
            <person name="Karnkowska A."/>
            <person name="Elias M."/>
            <person name="Hampl V."/>
        </authorList>
    </citation>
    <scope>NUCLEOTIDE SEQUENCE</scope>
    <source>
        <strain evidence="1">RCP-MX</strain>
    </source>
</reference>
<proteinExistence type="predicted"/>
<sequence>MQFFVVVELLVQNCTSNGFPPFEEMTSFISGYTALMAQPTSLLPLSPRLSVFEVNTTLVVGHSLSLIDGIAVLCPAPAFTANCSMYTVDSVFNTTLVSTTARYQHARHLPDDLAILVNEHEDFYSVVMFQTASGETAIALNAWIPIFHPETRQRSPAPPLGSFVHPLYGEYAVFSMRYVIGKDRALDILYGAPTLLFGKWRGTISGLIGRSSERRCSSFCSPPGPRTPCWTPSESSSVGTCVEGG</sequence>
<protein>
    <submittedName>
        <fullName evidence="1">Uncharacterized protein</fullName>
    </submittedName>
</protein>
<dbReference type="EMBL" id="JAPMOS010000110">
    <property type="protein sequence ID" value="KAJ4455360.1"/>
    <property type="molecule type" value="Genomic_DNA"/>
</dbReference>
<evidence type="ECO:0000313" key="1">
    <source>
        <dbReference type="EMBL" id="KAJ4455360.1"/>
    </source>
</evidence>
<accession>A0ABQ8UDA7</accession>
<organism evidence="1 2">
    <name type="scientific">Paratrimastix pyriformis</name>
    <dbReference type="NCBI Taxonomy" id="342808"/>
    <lineage>
        <taxon>Eukaryota</taxon>
        <taxon>Metamonada</taxon>
        <taxon>Preaxostyla</taxon>
        <taxon>Paratrimastigidae</taxon>
        <taxon>Paratrimastix</taxon>
    </lineage>
</organism>
<gene>
    <name evidence="1" type="ORF">PAPYR_9698</name>
</gene>
<evidence type="ECO:0000313" key="2">
    <source>
        <dbReference type="Proteomes" id="UP001141327"/>
    </source>
</evidence>